<dbReference type="Proteomes" id="UP000793456">
    <property type="component" value="Chromosome XV"/>
</dbReference>
<sequence>MHSAESVSKGGEKLGKTGAFRAISQSVETMKKEIDVGDAGPYRAPSQLRKRSDFSSKGADSDSRVFEANEEDMGVVLHKDSKWFQQWKDFKDNNVVFNSGLFSKTEMSEVLTEIVKADPTFDKDSFLKQCEKDIIPNILEAMIRGELEVLKDWCYEATYSQLAHPIQQARALGLLFQSKILDIDNIDLAMGKMMDQGPVLIITFQAQVVMVIRSPKGDIVEGDPGKVMRMMYVWALCRDQEELNPNAAWRLLDISASSTEQVL</sequence>
<accession>A0ACD3QS58</accession>
<protein>
    <submittedName>
        <fullName evidence="1">Uncharacterized protein</fullName>
    </submittedName>
</protein>
<gene>
    <name evidence="1" type="ORF">E3U43_002617</name>
</gene>
<comment type="caution">
    <text evidence="1">The sequence shown here is derived from an EMBL/GenBank/DDBJ whole genome shotgun (WGS) entry which is preliminary data.</text>
</comment>
<keyword evidence="2" id="KW-1185">Reference proteome</keyword>
<reference evidence="1" key="1">
    <citation type="submission" date="2018-11" db="EMBL/GenBank/DDBJ databases">
        <title>The sequence and de novo assembly of Larimichthys crocea genome using PacBio and Hi-C technologies.</title>
        <authorList>
            <person name="Xu P."/>
            <person name="Chen B."/>
            <person name="Zhou Z."/>
            <person name="Ke Q."/>
            <person name="Wu Y."/>
            <person name="Bai H."/>
            <person name="Pu F."/>
        </authorList>
    </citation>
    <scope>NUCLEOTIDE SEQUENCE</scope>
    <source>
        <tissue evidence="1">Muscle</tissue>
    </source>
</reference>
<name>A0ACD3QS58_LARCR</name>
<dbReference type="EMBL" id="CM011688">
    <property type="protein sequence ID" value="TMS09958.1"/>
    <property type="molecule type" value="Genomic_DNA"/>
</dbReference>
<proteinExistence type="predicted"/>
<organism evidence="1 2">
    <name type="scientific">Larimichthys crocea</name>
    <name type="common">Large yellow croaker</name>
    <name type="synonym">Pseudosciaena crocea</name>
    <dbReference type="NCBI Taxonomy" id="215358"/>
    <lineage>
        <taxon>Eukaryota</taxon>
        <taxon>Metazoa</taxon>
        <taxon>Chordata</taxon>
        <taxon>Craniata</taxon>
        <taxon>Vertebrata</taxon>
        <taxon>Euteleostomi</taxon>
        <taxon>Actinopterygii</taxon>
        <taxon>Neopterygii</taxon>
        <taxon>Teleostei</taxon>
        <taxon>Neoteleostei</taxon>
        <taxon>Acanthomorphata</taxon>
        <taxon>Eupercaria</taxon>
        <taxon>Sciaenidae</taxon>
        <taxon>Larimichthys</taxon>
    </lineage>
</organism>
<evidence type="ECO:0000313" key="2">
    <source>
        <dbReference type="Proteomes" id="UP000793456"/>
    </source>
</evidence>
<evidence type="ECO:0000313" key="1">
    <source>
        <dbReference type="EMBL" id="TMS09958.1"/>
    </source>
</evidence>